<reference evidence="4" key="1">
    <citation type="submission" date="2018-01" db="EMBL/GenBank/DDBJ databases">
        <authorList>
            <person name="Mao J.F."/>
        </authorList>
    </citation>
    <scope>NUCLEOTIDE SEQUENCE</scope>
    <source>
        <strain evidence="4">Huo1</strain>
        <tissue evidence="4">Leaf</tissue>
    </source>
</reference>
<reference evidence="4" key="2">
    <citation type="submission" date="2020-08" db="EMBL/GenBank/DDBJ databases">
        <title>Plant Genome Project.</title>
        <authorList>
            <person name="Zhang R.-G."/>
        </authorList>
    </citation>
    <scope>NUCLEOTIDE SEQUENCE</scope>
    <source>
        <strain evidence="4">Huo1</strain>
        <tissue evidence="4">Leaf</tissue>
    </source>
</reference>
<keyword evidence="5" id="KW-1185">Reference proteome</keyword>
<protein>
    <recommendedName>
        <fullName evidence="3">Saposin B-type domain-containing protein</fullName>
    </recommendedName>
</protein>
<gene>
    <name evidence="4" type="ORF">SASPL_108275</name>
</gene>
<dbReference type="EMBL" id="PNBA02000003">
    <property type="protein sequence ID" value="KAG6430213.1"/>
    <property type="molecule type" value="Genomic_DNA"/>
</dbReference>
<keyword evidence="1" id="KW-0378">Hydrolase</keyword>
<evidence type="ECO:0000313" key="5">
    <source>
        <dbReference type="Proteomes" id="UP000298416"/>
    </source>
</evidence>
<comment type="caution">
    <text evidence="4">The sequence shown here is derived from an EMBL/GenBank/DDBJ whole genome shotgun (WGS) entry which is preliminary data.</text>
</comment>
<dbReference type="PROSITE" id="PS50015">
    <property type="entry name" value="SAP_B"/>
    <property type="match status" value="1"/>
</dbReference>
<dbReference type="InterPro" id="IPR008139">
    <property type="entry name" value="SaposinB_dom"/>
</dbReference>
<name>A0A8X9A6I0_SALSN</name>
<evidence type="ECO:0000256" key="2">
    <source>
        <dbReference type="ARBA" id="ARBA00023157"/>
    </source>
</evidence>
<dbReference type="GO" id="GO:0006508">
    <property type="term" value="P:proteolysis"/>
    <property type="evidence" value="ECO:0007669"/>
    <property type="project" value="UniProtKB-KW"/>
</dbReference>
<evidence type="ECO:0000313" key="4">
    <source>
        <dbReference type="EMBL" id="KAG6430213.1"/>
    </source>
</evidence>
<keyword evidence="2" id="KW-1015">Disulfide bond</keyword>
<feature type="domain" description="Saposin B-type" evidence="3">
    <location>
        <begin position="144"/>
        <end position="184"/>
    </location>
</feature>
<keyword evidence="1" id="KW-0645">Protease</keyword>
<proteinExistence type="predicted"/>
<dbReference type="AlphaFoldDB" id="A0A8X9A6I0"/>
<dbReference type="InterPro" id="IPR008138">
    <property type="entry name" value="SapB_2"/>
</dbReference>
<dbReference type="Gene3D" id="1.10.225.10">
    <property type="entry name" value="Saposin-like"/>
    <property type="match status" value="1"/>
</dbReference>
<evidence type="ECO:0000259" key="3">
    <source>
        <dbReference type="PROSITE" id="PS50015"/>
    </source>
</evidence>
<dbReference type="Proteomes" id="UP000298416">
    <property type="component" value="Unassembled WGS sequence"/>
</dbReference>
<evidence type="ECO:0000256" key="1">
    <source>
        <dbReference type="ARBA" id="ARBA00022670"/>
    </source>
</evidence>
<accession>A0A8X9A6I0</accession>
<dbReference type="Pfam" id="PF03489">
    <property type="entry name" value="SapB_2"/>
    <property type="match status" value="1"/>
</dbReference>
<dbReference type="GO" id="GO:0008233">
    <property type="term" value="F:peptidase activity"/>
    <property type="evidence" value="ECO:0007669"/>
    <property type="project" value="UniProtKB-KW"/>
</dbReference>
<sequence length="194" mass="21403">MPFAIAPVWFPVVASLPHPPPSATIPPSIPSLRSSKSPRRRIVVPHHRRRIEIPDLAASYTSAIQYLHLCLCDQRTVLASVDRRLQRRVRIPGETIADSTTELHRELRRGDVVELSLAFDMGDVLIGGKQSSAMINHAIEVSGLVNQECKFVVQKYGSSIMDIILKELQPDNICGQLGVCAAHGARLVLVFIDS</sequence>
<organism evidence="4">
    <name type="scientific">Salvia splendens</name>
    <name type="common">Scarlet sage</name>
    <dbReference type="NCBI Taxonomy" id="180675"/>
    <lineage>
        <taxon>Eukaryota</taxon>
        <taxon>Viridiplantae</taxon>
        <taxon>Streptophyta</taxon>
        <taxon>Embryophyta</taxon>
        <taxon>Tracheophyta</taxon>
        <taxon>Spermatophyta</taxon>
        <taxon>Magnoliopsida</taxon>
        <taxon>eudicotyledons</taxon>
        <taxon>Gunneridae</taxon>
        <taxon>Pentapetalae</taxon>
        <taxon>asterids</taxon>
        <taxon>lamiids</taxon>
        <taxon>Lamiales</taxon>
        <taxon>Lamiaceae</taxon>
        <taxon>Nepetoideae</taxon>
        <taxon>Mentheae</taxon>
        <taxon>Salviinae</taxon>
        <taxon>Salvia</taxon>
        <taxon>Salvia subgen. Calosphace</taxon>
        <taxon>core Calosphace</taxon>
    </lineage>
</organism>
<dbReference type="SUPFAM" id="SSF47862">
    <property type="entry name" value="Saposin"/>
    <property type="match status" value="1"/>
</dbReference>
<dbReference type="InterPro" id="IPR011001">
    <property type="entry name" value="Saposin-like"/>
</dbReference>